<dbReference type="PROSITE" id="PS51713">
    <property type="entry name" value="G_ERA"/>
    <property type="match status" value="1"/>
</dbReference>
<evidence type="ECO:0000256" key="4">
    <source>
        <dbReference type="ARBA" id="ARBA00022884"/>
    </source>
</evidence>
<dbReference type="CDD" id="cd22534">
    <property type="entry name" value="KH-II_Era"/>
    <property type="match status" value="1"/>
</dbReference>
<dbReference type="InterPro" id="IPR015946">
    <property type="entry name" value="KH_dom-like_a/b"/>
</dbReference>
<dbReference type="CDD" id="cd04163">
    <property type="entry name" value="Era"/>
    <property type="match status" value="1"/>
</dbReference>
<evidence type="ECO:0000256" key="3">
    <source>
        <dbReference type="ARBA" id="ARBA00022741"/>
    </source>
</evidence>
<name>A0ABS4JQV3_9FIRM</name>
<dbReference type="EMBL" id="JAGGLG010000004">
    <property type="protein sequence ID" value="MBP2017325.1"/>
    <property type="molecule type" value="Genomic_DNA"/>
</dbReference>
<feature type="region of interest" description="G2" evidence="8">
    <location>
        <begin position="41"/>
        <end position="45"/>
    </location>
</feature>
<evidence type="ECO:0000256" key="9">
    <source>
        <dbReference type="RuleBase" id="RU003761"/>
    </source>
</evidence>
<feature type="domain" description="KH type-2" evidence="10">
    <location>
        <begin position="214"/>
        <end position="299"/>
    </location>
</feature>
<feature type="domain" description="Era-type G" evidence="11">
    <location>
        <begin position="7"/>
        <end position="191"/>
    </location>
</feature>
<feature type="binding site" evidence="7">
    <location>
        <begin position="125"/>
        <end position="128"/>
    </location>
    <ligand>
        <name>GTP</name>
        <dbReference type="ChEBI" id="CHEBI:37565"/>
    </ligand>
</feature>
<dbReference type="InterPro" id="IPR005225">
    <property type="entry name" value="Small_GTP-bd"/>
</dbReference>
<dbReference type="NCBIfam" id="TIGR00231">
    <property type="entry name" value="small_GTP"/>
    <property type="match status" value="1"/>
</dbReference>
<feature type="region of interest" description="G5" evidence="8">
    <location>
        <begin position="170"/>
        <end position="172"/>
    </location>
</feature>
<dbReference type="NCBIfam" id="NF000908">
    <property type="entry name" value="PRK00089.1"/>
    <property type="match status" value="1"/>
</dbReference>
<dbReference type="Proteomes" id="UP001519289">
    <property type="component" value="Unassembled WGS sequence"/>
</dbReference>
<dbReference type="Gene3D" id="3.30.300.20">
    <property type="match status" value="1"/>
</dbReference>
<dbReference type="InterPro" id="IPR009019">
    <property type="entry name" value="KH_sf_prok-type"/>
</dbReference>
<dbReference type="InterPro" id="IPR005662">
    <property type="entry name" value="GTPase_Era-like"/>
</dbReference>
<dbReference type="InterPro" id="IPR030388">
    <property type="entry name" value="G_ERA_dom"/>
</dbReference>
<evidence type="ECO:0000259" key="11">
    <source>
        <dbReference type="PROSITE" id="PS51713"/>
    </source>
</evidence>
<evidence type="ECO:0000256" key="6">
    <source>
        <dbReference type="ARBA" id="ARBA00023136"/>
    </source>
</evidence>
<keyword evidence="7" id="KW-0963">Cytoplasm</keyword>
<keyword evidence="6 7" id="KW-0472">Membrane</keyword>
<sequence>MSQEPFRSGFCSIVGRPNVGKSTLLNAFIEAKLAIMSDKPQTTRNRILGVYNRPGAQVVFLDTPGIHKPHHKLGEYMNRVAIGTIPEVDVVLFVVDGSVPEPGEGDRYVAEVVANSGRKTILVVNKMDKVKRGDWYAVLDAYKALGDPAVRHPEPRPGSKPIEWLDIVPVSALEHKNVDRLLDLIVEQMEEGPQYYPEGMVTDQPERFVIAEFIREKILQLTREEVPHSVAVEVEQLQRRESGTVYVGASIYVERDSQKGIIIGKRGAMLREIGARARQDIEEMLGSKIFLELFVKVKEDWRNKESVLRSLGYREE</sequence>
<dbReference type="PANTHER" id="PTHR42698">
    <property type="entry name" value="GTPASE ERA"/>
    <property type="match status" value="1"/>
</dbReference>
<feature type="region of interest" description="G1" evidence="8">
    <location>
        <begin position="15"/>
        <end position="22"/>
    </location>
</feature>
<keyword evidence="13" id="KW-1185">Reference proteome</keyword>
<dbReference type="Gene3D" id="3.40.50.300">
    <property type="entry name" value="P-loop containing nucleotide triphosphate hydrolases"/>
    <property type="match status" value="1"/>
</dbReference>
<comment type="subcellular location">
    <subcellularLocation>
        <location evidence="7">Cytoplasm</location>
    </subcellularLocation>
    <subcellularLocation>
        <location evidence="7">Cell membrane</location>
        <topology evidence="7">Peripheral membrane protein</topology>
    </subcellularLocation>
</comment>
<organism evidence="12 13">
    <name type="scientific">Symbiobacterium terraclitae</name>
    <dbReference type="NCBI Taxonomy" id="557451"/>
    <lineage>
        <taxon>Bacteria</taxon>
        <taxon>Bacillati</taxon>
        <taxon>Bacillota</taxon>
        <taxon>Clostridia</taxon>
        <taxon>Eubacteriales</taxon>
        <taxon>Symbiobacteriaceae</taxon>
        <taxon>Symbiobacterium</taxon>
    </lineage>
</organism>
<dbReference type="PRINTS" id="PR00326">
    <property type="entry name" value="GTP1OBG"/>
</dbReference>
<feature type="binding site" evidence="7">
    <location>
        <begin position="62"/>
        <end position="66"/>
    </location>
    <ligand>
        <name>GTP</name>
        <dbReference type="ChEBI" id="CHEBI:37565"/>
    </ligand>
</feature>
<evidence type="ECO:0000256" key="5">
    <source>
        <dbReference type="ARBA" id="ARBA00023134"/>
    </source>
</evidence>
<feature type="binding site" evidence="7">
    <location>
        <begin position="15"/>
        <end position="22"/>
    </location>
    <ligand>
        <name>GTP</name>
        <dbReference type="ChEBI" id="CHEBI:37565"/>
    </ligand>
</feature>
<dbReference type="Pfam" id="PF01926">
    <property type="entry name" value="MMR_HSR1"/>
    <property type="match status" value="1"/>
</dbReference>
<comment type="function">
    <text evidence="7">An essential GTPase that binds both GDP and GTP, with rapid nucleotide exchange. Plays a role in 16S rRNA processing and 30S ribosomal subunit biogenesis and possibly also in cell cycle regulation and energy metabolism.</text>
</comment>
<dbReference type="HAMAP" id="MF_00367">
    <property type="entry name" value="GTPase_Era"/>
    <property type="match status" value="1"/>
</dbReference>
<keyword evidence="4 7" id="KW-0694">RNA-binding</keyword>
<dbReference type="InterPro" id="IPR004044">
    <property type="entry name" value="KH_dom_type_2"/>
</dbReference>
<evidence type="ECO:0000256" key="1">
    <source>
        <dbReference type="ARBA" id="ARBA00007921"/>
    </source>
</evidence>
<proteinExistence type="inferred from homology"/>
<accession>A0ABS4JQV3</accession>
<dbReference type="PROSITE" id="PS50823">
    <property type="entry name" value="KH_TYPE_2"/>
    <property type="match status" value="1"/>
</dbReference>
<dbReference type="InterPro" id="IPR006073">
    <property type="entry name" value="GTP-bd"/>
</dbReference>
<feature type="region of interest" description="G4" evidence="8">
    <location>
        <begin position="125"/>
        <end position="128"/>
    </location>
</feature>
<reference evidence="12 13" key="1">
    <citation type="submission" date="2021-03" db="EMBL/GenBank/DDBJ databases">
        <title>Genomic Encyclopedia of Type Strains, Phase IV (KMG-IV): sequencing the most valuable type-strain genomes for metagenomic binning, comparative biology and taxonomic classification.</title>
        <authorList>
            <person name="Goeker M."/>
        </authorList>
    </citation>
    <scope>NUCLEOTIDE SEQUENCE [LARGE SCALE GENOMIC DNA]</scope>
    <source>
        <strain evidence="12 13">DSM 27138</strain>
    </source>
</reference>
<keyword evidence="7" id="KW-0690">Ribosome biogenesis</keyword>
<evidence type="ECO:0000256" key="7">
    <source>
        <dbReference type="HAMAP-Rule" id="MF_00367"/>
    </source>
</evidence>
<keyword evidence="7" id="KW-0699">rRNA-binding</keyword>
<keyword evidence="5 7" id="KW-0342">GTP-binding</keyword>
<keyword evidence="7" id="KW-1003">Cell membrane</keyword>
<dbReference type="SUPFAM" id="SSF52540">
    <property type="entry name" value="P-loop containing nucleoside triphosphate hydrolases"/>
    <property type="match status" value="1"/>
</dbReference>
<protein>
    <recommendedName>
        <fullName evidence="2 7">GTPase Era</fullName>
    </recommendedName>
</protein>
<gene>
    <name evidence="7" type="primary">era</name>
    <name evidence="12" type="ORF">J2Z79_000708</name>
</gene>
<evidence type="ECO:0000256" key="8">
    <source>
        <dbReference type="PROSITE-ProRule" id="PRU01050"/>
    </source>
</evidence>
<comment type="caution">
    <text evidence="12">The sequence shown here is derived from an EMBL/GenBank/DDBJ whole genome shotgun (WGS) entry which is preliminary data.</text>
</comment>
<evidence type="ECO:0000313" key="12">
    <source>
        <dbReference type="EMBL" id="MBP2017325.1"/>
    </source>
</evidence>
<comment type="subunit">
    <text evidence="7">Monomer.</text>
</comment>
<dbReference type="RefSeq" id="WP_209465474.1">
    <property type="nucleotide sequence ID" value="NZ_JAGGLG010000004.1"/>
</dbReference>
<evidence type="ECO:0000256" key="2">
    <source>
        <dbReference type="ARBA" id="ARBA00020484"/>
    </source>
</evidence>
<dbReference type="SUPFAM" id="SSF54814">
    <property type="entry name" value="Prokaryotic type KH domain (KH-domain type II)"/>
    <property type="match status" value="1"/>
</dbReference>
<feature type="region of interest" description="G3" evidence="8">
    <location>
        <begin position="62"/>
        <end position="65"/>
    </location>
</feature>
<dbReference type="PANTHER" id="PTHR42698:SF1">
    <property type="entry name" value="GTPASE ERA, MITOCHONDRIAL"/>
    <property type="match status" value="1"/>
</dbReference>
<keyword evidence="3 7" id="KW-0547">Nucleotide-binding</keyword>
<dbReference type="NCBIfam" id="TIGR00436">
    <property type="entry name" value="era"/>
    <property type="match status" value="1"/>
</dbReference>
<dbReference type="Pfam" id="PF07650">
    <property type="entry name" value="KH_2"/>
    <property type="match status" value="1"/>
</dbReference>
<dbReference type="InterPro" id="IPR027417">
    <property type="entry name" value="P-loop_NTPase"/>
</dbReference>
<evidence type="ECO:0000259" key="10">
    <source>
        <dbReference type="PROSITE" id="PS50823"/>
    </source>
</evidence>
<evidence type="ECO:0000313" key="13">
    <source>
        <dbReference type="Proteomes" id="UP001519289"/>
    </source>
</evidence>
<comment type="similarity">
    <text evidence="1 7 8 9">Belongs to the TRAFAC class TrmE-Era-EngA-EngB-Septin-like GTPase superfamily. Era GTPase family.</text>
</comment>